<evidence type="ECO:0000313" key="6">
    <source>
        <dbReference type="Proteomes" id="UP000867740"/>
    </source>
</evidence>
<keyword evidence="2" id="KW-0560">Oxidoreductase</keyword>
<organism evidence="5 6">
    <name type="scientific">Kluyvera intermedia</name>
    <name type="common">Enterobacter intermedius</name>
    <dbReference type="NCBI Taxonomy" id="61648"/>
    <lineage>
        <taxon>Bacteria</taxon>
        <taxon>Pseudomonadati</taxon>
        <taxon>Pseudomonadota</taxon>
        <taxon>Gammaproteobacteria</taxon>
        <taxon>Enterobacterales</taxon>
        <taxon>Enterobacteriaceae</taxon>
        <taxon>Kluyvera</taxon>
    </lineage>
</organism>
<evidence type="ECO:0000259" key="3">
    <source>
        <dbReference type="Pfam" id="PF02525"/>
    </source>
</evidence>
<gene>
    <name evidence="4" type="ORF">I8531_004897</name>
    <name evidence="5" type="ORF">I8531_005850</name>
</gene>
<dbReference type="GO" id="GO:0003955">
    <property type="term" value="F:NAD(P)H dehydrogenase (quinone) activity"/>
    <property type="evidence" value="ECO:0007669"/>
    <property type="project" value="TreeGrafter"/>
</dbReference>
<dbReference type="Pfam" id="PF02525">
    <property type="entry name" value="Flavodoxin_2"/>
    <property type="match status" value="1"/>
</dbReference>
<proteinExistence type="inferred from homology"/>
<dbReference type="PANTHER" id="PTHR10204">
    <property type="entry name" value="NAD P H OXIDOREDUCTASE-RELATED"/>
    <property type="match status" value="1"/>
</dbReference>
<dbReference type="RefSeq" id="WP_047371984.1">
    <property type="nucleotide sequence ID" value="NZ_CABMNU010000005.1"/>
</dbReference>
<evidence type="ECO:0000313" key="5">
    <source>
        <dbReference type="EMBL" id="HAT3585411.1"/>
    </source>
</evidence>
<dbReference type="EMBL" id="DACSUM010000060">
    <property type="protein sequence ID" value="HAT3584513.1"/>
    <property type="molecule type" value="Genomic_DNA"/>
</dbReference>
<dbReference type="SUPFAM" id="SSF52218">
    <property type="entry name" value="Flavoproteins"/>
    <property type="match status" value="1"/>
</dbReference>
<evidence type="ECO:0000313" key="4">
    <source>
        <dbReference type="EMBL" id="HAT3584513.1"/>
    </source>
</evidence>
<reference evidence="5" key="1">
    <citation type="journal article" date="2018" name="Genome Biol.">
        <title>SKESA: strategic k-mer extension for scrupulous assemblies.</title>
        <authorList>
            <person name="Souvorov A."/>
            <person name="Agarwala R."/>
            <person name="Lipman D.J."/>
        </authorList>
    </citation>
    <scope>NUCLEOTIDE SEQUENCE</scope>
    <source>
        <strain evidence="5">CAVp300</strain>
    </source>
</reference>
<dbReference type="AlphaFoldDB" id="A0A9P3TET4"/>
<feature type="domain" description="Flavodoxin-like fold" evidence="3">
    <location>
        <begin position="1"/>
        <end position="214"/>
    </location>
</feature>
<dbReference type="Proteomes" id="UP000867740">
    <property type="component" value="Unassembled WGS sequence"/>
</dbReference>
<dbReference type="Gene3D" id="3.40.50.360">
    <property type="match status" value="1"/>
</dbReference>
<evidence type="ECO:0000256" key="2">
    <source>
        <dbReference type="ARBA" id="ARBA00023002"/>
    </source>
</evidence>
<dbReference type="GO" id="GO:0005829">
    <property type="term" value="C:cytosol"/>
    <property type="evidence" value="ECO:0007669"/>
    <property type="project" value="TreeGrafter"/>
</dbReference>
<dbReference type="InterPro" id="IPR051545">
    <property type="entry name" value="NAD(P)H_dehydrogenase_qn"/>
</dbReference>
<name>A0A9P3TET4_KLUIN</name>
<protein>
    <submittedName>
        <fullName evidence="5">NAD(P)H-dependent oxidoreductase</fullName>
    </submittedName>
</protein>
<dbReference type="InterPro" id="IPR003680">
    <property type="entry name" value="Flavodoxin_fold"/>
</dbReference>
<reference evidence="5" key="2">
    <citation type="submission" date="2020-10" db="EMBL/GenBank/DDBJ databases">
        <authorList>
            <consortium name="NCBI Pathogen Detection Project"/>
        </authorList>
    </citation>
    <scope>NUCLEOTIDE SEQUENCE</scope>
    <source>
        <strain evidence="5">CAVp300</strain>
    </source>
</reference>
<sequence>MNVLMVYAHPESHSLNGALNNFAVSHLENAGHHVQVSDLYAMNWKSQLDADDTLAPLAGDHFHPSMDSKQAFEQGLQSADIAAEQEKLRWADAVIFQFPLWWFSMPAIMKGWFDRVYAYGFAYGVGEHSDTHWGDRYGEGNLSGKRAMLLVTTGGWESHYSPRGINGPIDDILFPIQHGMLFYPGFEVLPPLVIYRTSKTDDKKYAAYCQQLAHRLDTLWQVEPLPFRQQNAGDYVIPALTLREDIAPGEGGFGVHMKS</sequence>
<dbReference type="EMBL" id="DACSUM010000149">
    <property type="protein sequence ID" value="HAT3585411.1"/>
    <property type="molecule type" value="Genomic_DNA"/>
</dbReference>
<comment type="caution">
    <text evidence="5">The sequence shown here is derived from an EMBL/GenBank/DDBJ whole genome shotgun (WGS) entry which is preliminary data.</text>
</comment>
<accession>A0A9P3TET4</accession>
<dbReference type="PANTHER" id="PTHR10204:SF34">
    <property type="entry name" value="NAD(P)H DEHYDROGENASE [QUINONE] 1 ISOFORM 1"/>
    <property type="match status" value="1"/>
</dbReference>
<dbReference type="InterPro" id="IPR029039">
    <property type="entry name" value="Flavoprotein-like_sf"/>
</dbReference>
<comment type="similarity">
    <text evidence="1">Belongs to the NAD(P)H dehydrogenase (quinone) family.</text>
</comment>
<evidence type="ECO:0000256" key="1">
    <source>
        <dbReference type="ARBA" id="ARBA00006252"/>
    </source>
</evidence>